<dbReference type="InterPro" id="IPR036869">
    <property type="entry name" value="J_dom_sf"/>
</dbReference>
<dbReference type="InterPro" id="IPR012677">
    <property type="entry name" value="Nucleotide-bd_a/b_plait_sf"/>
</dbReference>
<evidence type="ECO:0000256" key="4">
    <source>
        <dbReference type="ARBA" id="ARBA00023186"/>
    </source>
</evidence>
<dbReference type="Proteomes" id="UP001160483">
    <property type="component" value="Unassembled WGS sequence"/>
</dbReference>
<evidence type="ECO:0000256" key="3">
    <source>
        <dbReference type="ARBA" id="ARBA00022490"/>
    </source>
</evidence>
<keyword evidence="4" id="KW-0143">Chaperone</keyword>
<name>A0AAU9KL91_9STRA</name>
<dbReference type="GO" id="GO:0000390">
    <property type="term" value="P:spliceosomal complex disassembly"/>
    <property type="evidence" value="ECO:0007669"/>
    <property type="project" value="TreeGrafter"/>
</dbReference>
<dbReference type="PANTHER" id="PTHR44313">
    <property type="entry name" value="DNAJ HOMOLOG SUBFAMILY C MEMBER 17"/>
    <property type="match status" value="1"/>
</dbReference>
<evidence type="ECO:0000256" key="1">
    <source>
        <dbReference type="ARBA" id="ARBA00004123"/>
    </source>
</evidence>
<feature type="domain" description="J" evidence="6">
    <location>
        <begin position="11"/>
        <end position="72"/>
    </location>
</feature>
<dbReference type="AlphaFoldDB" id="A0AAU9KL91"/>
<proteinExistence type="predicted"/>
<dbReference type="EMBL" id="CAKKTJ010000119">
    <property type="protein sequence ID" value="CAH0475057.1"/>
    <property type="molecule type" value="Genomic_DNA"/>
</dbReference>
<dbReference type="Gene3D" id="1.10.287.110">
    <property type="entry name" value="DnaJ domain"/>
    <property type="match status" value="1"/>
</dbReference>
<evidence type="ECO:0000256" key="2">
    <source>
        <dbReference type="ARBA" id="ARBA00004496"/>
    </source>
</evidence>
<dbReference type="CDD" id="cd06257">
    <property type="entry name" value="DnaJ"/>
    <property type="match status" value="1"/>
</dbReference>
<gene>
    <name evidence="7" type="ORF">PBS003_LOCUS1893</name>
</gene>
<keyword evidence="3" id="KW-0963">Cytoplasm</keyword>
<dbReference type="InterPro" id="IPR052094">
    <property type="entry name" value="Pre-mRNA-splicing_ERAD"/>
</dbReference>
<comment type="subcellular location">
    <subcellularLocation>
        <location evidence="2">Cytoplasm</location>
    </subcellularLocation>
    <subcellularLocation>
        <location evidence="1">Nucleus</location>
    </subcellularLocation>
</comment>
<dbReference type="GO" id="GO:0005737">
    <property type="term" value="C:cytoplasm"/>
    <property type="evidence" value="ECO:0007669"/>
    <property type="project" value="UniProtKB-SubCell"/>
</dbReference>
<comment type="caution">
    <text evidence="7">The sequence shown here is derived from an EMBL/GenBank/DDBJ whole genome shotgun (WGS) entry which is preliminary data.</text>
</comment>
<reference evidence="7" key="1">
    <citation type="submission" date="2021-11" db="EMBL/GenBank/DDBJ databases">
        <authorList>
            <person name="Islam A."/>
            <person name="Islam S."/>
            <person name="Flora M.S."/>
            <person name="Rahman M."/>
            <person name="Ziaur R.M."/>
            <person name="Epstein J.H."/>
            <person name="Hassan M."/>
            <person name="Klassen M."/>
            <person name="Woodard K."/>
            <person name="Webb A."/>
            <person name="Webby R.J."/>
            <person name="El Zowalaty M.E."/>
        </authorList>
    </citation>
    <scope>NUCLEOTIDE SEQUENCE</scope>
    <source>
        <strain evidence="7">Pbs3</strain>
    </source>
</reference>
<protein>
    <recommendedName>
        <fullName evidence="6">J domain-containing protein</fullName>
    </recommendedName>
</protein>
<dbReference type="SMART" id="SM00271">
    <property type="entry name" value="DnaJ"/>
    <property type="match status" value="1"/>
</dbReference>
<dbReference type="PROSITE" id="PS50076">
    <property type="entry name" value="DNAJ_2"/>
    <property type="match status" value="1"/>
</dbReference>
<evidence type="ECO:0000313" key="8">
    <source>
        <dbReference type="Proteomes" id="UP001160483"/>
    </source>
</evidence>
<dbReference type="SUPFAM" id="SSF46565">
    <property type="entry name" value="Chaperone J-domain"/>
    <property type="match status" value="1"/>
</dbReference>
<organism evidence="7 8">
    <name type="scientific">Peronospora belbahrii</name>
    <dbReference type="NCBI Taxonomy" id="622444"/>
    <lineage>
        <taxon>Eukaryota</taxon>
        <taxon>Sar</taxon>
        <taxon>Stramenopiles</taxon>
        <taxon>Oomycota</taxon>
        <taxon>Peronosporomycetes</taxon>
        <taxon>Peronosporales</taxon>
        <taxon>Peronosporaceae</taxon>
        <taxon>Peronospora</taxon>
    </lineage>
</organism>
<evidence type="ECO:0000259" key="6">
    <source>
        <dbReference type="PROSITE" id="PS50076"/>
    </source>
</evidence>
<accession>A0AAU9KL91</accession>
<dbReference type="Pfam" id="PF00226">
    <property type="entry name" value="DnaJ"/>
    <property type="match status" value="1"/>
</dbReference>
<keyword evidence="5" id="KW-0539">Nucleus</keyword>
<dbReference type="GO" id="GO:0005681">
    <property type="term" value="C:spliceosomal complex"/>
    <property type="evidence" value="ECO:0007669"/>
    <property type="project" value="TreeGrafter"/>
</dbReference>
<dbReference type="PANTHER" id="PTHR44313:SF1">
    <property type="entry name" value="DNAJ HOMOLOG SUBFAMILY C MEMBER 17"/>
    <property type="match status" value="1"/>
</dbReference>
<dbReference type="InterPro" id="IPR001623">
    <property type="entry name" value="DnaJ_domain"/>
</dbReference>
<dbReference type="Gene3D" id="3.30.70.330">
    <property type="match status" value="1"/>
</dbReference>
<evidence type="ECO:0000313" key="7">
    <source>
        <dbReference type="EMBL" id="CAH0475057.1"/>
    </source>
</evidence>
<sequence length="312" mass="35729">MLKGDDEFREDLYAILGLEPAADKRLVARAYKKKSILYHPDRGGDVQKFLELTYARDILLDPKKKEAYDKKLSRELLIKKQQREREAELDGKRRQMRDELLQKEQNFECSRKPTMKQQKAELTKLRTKALARQQEMQDRLAQEAKRRQSELKTFPGPHDAPISQRTVTLKWDKRRCSHSDSTLSRELRSYGEIETIKIKTSSAKVIFSKAASAANAVRIEAHKDCWREVSIQGHIVETDGFTSTEDKSTIKKKSSSHDVQTLPGGPISLEEHLAFEKSVLAALREKAKTTTTRTDSCEIALTIDLTAHFESS</sequence>
<evidence type="ECO:0000256" key="5">
    <source>
        <dbReference type="ARBA" id="ARBA00023242"/>
    </source>
</evidence>